<proteinExistence type="predicted"/>
<evidence type="ECO:0000256" key="2">
    <source>
        <dbReference type="ARBA" id="ARBA00023315"/>
    </source>
</evidence>
<evidence type="ECO:0000256" key="1">
    <source>
        <dbReference type="ARBA" id="ARBA00022679"/>
    </source>
</evidence>
<dbReference type="RefSeq" id="WP_185721097.1">
    <property type="nucleotide sequence ID" value="NZ_BAAAWI010000001.1"/>
</dbReference>
<protein>
    <submittedName>
        <fullName evidence="4">GNAT family N-acetyltransferase</fullName>
    </submittedName>
</protein>
<dbReference type="Gene3D" id="3.40.630.30">
    <property type="match status" value="1"/>
</dbReference>
<dbReference type="Proteomes" id="UP000515728">
    <property type="component" value="Chromosome"/>
</dbReference>
<dbReference type="AlphaFoldDB" id="A0A7G7MNB4"/>
<dbReference type="PANTHER" id="PTHR43877:SF1">
    <property type="entry name" value="ACETYLTRANSFERASE"/>
    <property type="match status" value="1"/>
</dbReference>
<gene>
    <name evidence="4" type="ORF">H6H00_10485</name>
</gene>
<dbReference type="GO" id="GO:0016747">
    <property type="term" value="F:acyltransferase activity, transferring groups other than amino-acyl groups"/>
    <property type="evidence" value="ECO:0007669"/>
    <property type="project" value="InterPro"/>
</dbReference>
<dbReference type="PANTHER" id="PTHR43877">
    <property type="entry name" value="AMINOALKYLPHOSPHONATE N-ACETYLTRANSFERASE-RELATED-RELATED"/>
    <property type="match status" value="1"/>
</dbReference>
<name>A0A7G7MNB4_9PSEU</name>
<reference evidence="4 5" key="1">
    <citation type="submission" date="2020-08" db="EMBL/GenBank/DDBJ databases">
        <authorList>
            <person name="Mo P."/>
        </authorList>
    </citation>
    <scope>NUCLEOTIDE SEQUENCE [LARGE SCALE GENOMIC DNA]</scope>
    <source>
        <strain evidence="4 5">CGMCC 4.1532</strain>
    </source>
</reference>
<accession>A0A7G7MNB4</accession>
<dbReference type="InterPro" id="IPR000182">
    <property type="entry name" value="GNAT_dom"/>
</dbReference>
<dbReference type="EMBL" id="CP060131">
    <property type="protein sequence ID" value="QNG54275.1"/>
    <property type="molecule type" value="Genomic_DNA"/>
</dbReference>
<feature type="domain" description="N-acetyltransferase" evidence="3">
    <location>
        <begin position="2"/>
        <end position="132"/>
    </location>
</feature>
<dbReference type="PROSITE" id="PS51186">
    <property type="entry name" value="GNAT"/>
    <property type="match status" value="1"/>
</dbReference>
<evidence type="ECO:0000313" key="5">
    <source>
        <dbReference type="Proteomes" id="UP000515728"/>
    </source>
</evidence>
<dbReference type="InterPro" id="IPR016181">
    <property type="entry name" value="Acyl_CoA_acyltransferase"/>
</dbReference>
<dbReference type="SUPFAM" id="SSF55729">
    <property type="entry name" value="Acyl-CoA N-acyltransferases (Nat)"/>
    <property type="match status" value="1"/>
</dbReference>
<keyword evidence="5" id="KW-1185">Reference proteome</keyword>
<evidence type="ECO:0000313" key="4">
    <source>
        <dbReference type="EMBL" id="QNG54275.1"/>
    </source>
</evidence>
<sequence length="132" mass="14470">MTEFAERGPVDDLALSQLHAAAFGENARLVAWGARLERHSLTWFTAHDGGRLIGFVNVAWDGDRHAFLLDTVVAAEHRGRGVGRELVARAVRAAADAGCTWLHVDFAEDLRPFYLDRCGLAPTAAGLVRLHR</sequence>
<dbReference type="InterPro" id="IPR050832">
    <property type="entry name" value="Bact_Acetyltransf"/>
</dbReference>
<keyword evidence="1" id="KW-0808">Transferase</keyword>
<organism evidence="4 5">
    <name type="scientific">Pseudonocardia petroleophila</name>
    <dbReference type="NCBI Taxonomy" id="37331"/>
    <lineage>
        <taxon>Bacteria</taxon>
        <taxon>Bacillati</taxon>
        <taxon>Actinomycetota</taxon>
        <taxon>Actinomycetes</taxon>
        <taxon>Pseudonocardiales</taxon>
        <taxon>Pseudonocardiaceae</taxon>
        <taxon>Pseudonocardia</taxon>
    </lineage>
</organism>
<evidence type="ECO:0000259" key="3">
    <source>
        <dbReference type="PROSITE" id="PS51186"/>
    </source>
</evidence>
<dbReference type="KEGG" id="ppel:H6H00_10485"/>
<dbReference type="Pfam" id="PF00583">
    <property type="entry name" value="Acetyltransf_1"/>
    <property type="match status" value="1"/>
</dbReference>
<keyword evidence="2" id="KW-0012">Acyltransferase</keyword>
<dbReference type="CDD" id="cd04301">
    <property type="entry name" value="NAT_SF"/>
    <property type="match status" value="1"/>
</dbReference>